<protein>
    <recommendedName>
        <fullName evidence="11">Probable pectate lyase F</fullName>
        <ecNumber evidence="5">4.2.2.2</ecNumber>
    </recommendedName>
</protein>
<comment type="cofactor">
    <cofactor evidence="2">
        <name>Ca(2+)</name>
        <dbReference type="ChEBI" id="CHEBI:29108"/>
    </cofactor>
</comment>
<evidence type="ECO:0000256" key="2">
    <source>
        <dbReference type="ARBA" id="ARBA00001913"/>
    </source>
</evidence>
<dbReference type="AlphaFoldDB" id="A0A329RVS9"/>
<evidence type="ECO:0000256" key="11">
    <source>
        <dbReference type="ARBA" id="ARBA00039895"/>
    </source>
</evidence>
<keyword evidence="6" id="KW-0964">Secreted</keyword>
<organism evidence="12 13">
    <name type="scientific">Phytophthora cactorum</name>
    <dbReference type="NCBI Taxonomy" id="29920"/>
    <lineage>
        <taxon>Eukaryota</taxon>
        <taxon>Sar</taxon>
        <taxon>Stramenopiles</taxon>
        <taxon>Oomycota</taxon>
        <taxon>Peronosporomycetes</taxon>
        <taxon>Peronosporales</taxon>
        <taxon>Peronosporaceae</taxon>
        <taxon>Phytophthora</taxon>
    </lineage>
</organism>
<dbReference type="GO" id="GO:0045490">
    <property type="term" value="P:pectin catabolic process"/>
    <property type="evidence" value="ECO:0007669"/>
    <property type="project" value="TreeGrafter"/>
</dbReference>
<comment type="caution">
    <text evidence="12">The sequence shown here is derived from an EMBL/GenBank/DDBJ whole genome shotgun (WGS) entry which is preliminary data.</text>
</comment>
<keyword evidence="7" id="KW-0732">Signal</keyword>
<evidence type="ECO:0000256" key="3">
    <source>
        <dbReference type="ARBA" id="ARBA00004613"/>
    </source>
</evidence>
<evidence type="ECO:0000256" key="5">
    <source>
        <dbReference type="ARBA" id="ARBA00012272"/>
    </source>
</evidence>
<dbReference type="InterPro" id="IPR011050">
    <property type="entry name" value="Pectin_lyase_fold/virulence"/>
</dbReference>
<comment type="catalytic activity">
    <reaction evidence="1">
        <text>Eliminative cleavage of (1-&gt;4)-alpha-D-galacturonan to give oligosaccharides with 4-deoxy-alpha-D-galact-4-enuronosyl groups at their non-reducing ends.</text>
        <dbReference type="EC" id="4.2.2.2"/>
    </reaction>
</comment>
<keyword evidence="8" id="KW-0106">Calcium</keyword>
<sequence length="173" mass="18445">MARCRPASARISRVSSGGDQKDTSVLLVEAGGTLKSAIIGKNQKEGVHCDNHDCTIENVEWDDVCEGTLSVKGGSVTRVTNCGVHRGQEFGKLHSLCGTCGNPPRKVTVETMYAIVPLVSVVTVNKNSNDQATLRNIHVKTADVKKNVKVASQQDAVDPWQLAVGLALPVLVE</sequence>
<evidence type="ECO:0000256" key="10">
    <source>
        <dbReference type="ARBA" id="ARBA00025679"/>
    </source>
</evidence>
<evidence type="ECO:0000256" key="6">
    <source>
        <dbReference type="ARBA" id="ARBA00022525"/>
    </source>
</evidence>
<dbReference type="GO" id="GO:0005576">
    <property type="term" value="C:extracellular region"/>
    <property type="evidence" value="ECO:0007669"/>
    <property type="project" value="UniProtKB-SubCell"/>
</dbReference>
<accession>A0A329RVS9</accession>
<evidence type="ECO:0000313" key="12">
    <source>
        <dbReference type="EMBL" id="RAW27268.1"/>
    </source>
</evidence>
<dbReference type="Gene3D" id="2.160.20.10">
    <property type="entry name" value="Single-stranded right-handed beta-helix, Pectin lyase-like"/>
    <property type="match status" value="2"/>
</dbReference>
<evidence type="ECO:0000256" key="7">
    <source>
        <dbReference type="ARBA" id="ARBA00022729"/>
    </source>
</evidence>
<dbReference type="PANTHER" id="PTHR33407">
    <property type="entry name" value="PECTATE LYASE F-RELATED"/>
    <property type="match status" value="1"/>
</dbReference>
<dbReference type="OrthoDB" id="98533at2759"/>
<dbReference type="EC" id="4.2.2.2" evidence="5"/>
<dbReference type="Pfam" id="PF03211">
    <property type="entry name" value="Pectate_lyase"/>
    <property type="match status" value="2"/>
</dbReference>
<gene>
    <name evidence="12" type="ORF">PC110_g16336</name>
</gene>
<dbReference type="VEuPathDB" id="FungiDB:PC110_g16336"/>
<evidence type="ECO:0000256" key="9">
    <source>
        <dbReference type="ARBA" id="ARBA00023239"/>
    </source>
</evidence>
<keyword evidence="13" id="KW-1185">Reference proteome</keyword>
<evidence type="ECO:0000256" key="8">
    <source>
        <dbReference type="ARBA" id="ARBA00022837"/>
    </source>
</evidence>
<name>A0A329RVS9_9STRA</name>
<comment type="similarity">
    <text evidence="4">Belongs to the polysaccharide lyase 3 family.</text>
</comment>
<dbReference type="InterPro" id="IPR004898">
    <property type="entry name" value="Pectate_lyase_PlyH/PlyE-like"/>
</dbReference>
<dbReference type="PANTHER" id="PTHR33407:SF9">
    <property type="entry name" value="PECTATE LYASE F-RELATED"/>
    <property type="match status" value="1"/>
</dbReference>
<keyword evidence="9" id="KW-0456">Lyase</keyword>
<dbReference type="Proteomes" id="UP000251314">
    <property type="component" value="Unassembled WGS sequence"/>
</dbReference>
<dbReference type="GO" id="GO:0030570">
    <property type="term" value="F:pectate lyase activity"/>
    <property type="evidence" value="ECO:0007669"/>
    <property type="project" value="UniProtKB-EC"/>
</dbReference>
<reference evidence="12 13" key="1">
    <citation type="submission" date="2018-01" db="EMBL/GenBank/DDBJ databases">
        <title>Draft genome of the strawberry crown rot pathogen Phytophthora cactorum.</title>
        <authorList>
            <person name="Armitage A.D."/>
            <person name="Lysoe E."/>
            <person name="Nellist C.F."/>
            <person name="Harrison R.J."/>
            <person name="Brurberg M.B."/>
        </authorList>
    </citation>
    <scope>NUCLEOTIDE SEQUENCE [LARGE SCALE GENOMIC DNA]</scope>
    <source>
        <strain evidence="12 13">10300</strain>
    </source>
</reference>
<evidence type="ECO:0000256" key="1">
    <source>
        <dbReference type="ARBA" id="ARBA00000695"/>
    </source>
</evidence>
<dbReference type="EMBL" id="MJFZ01000577">
    <property type="protein sequence ID" value="RAW27268.1"/>
    <property type="molecule type" value="Genomic_DNA"/>
</dbReference>
<dbReference type="InterPro" id="IPR012334">
    <property type="entry name" value="Pectin_lyas_fold"/>
</dbReference>
<comment type="function">
    <text evidence="10">Pectinolytic enzyme consist of four classes of enzymes: pectin lyase, polygalacturonase, pectin methylesterase and rhamnogalacturonase. Among pectinolytic enzymes, pectin lyase is the most important in depolymerization of pectin, since it cleaves internal glycosidic bonds of highly methylated pectins. Favors pectate, the anion, over pectin, the methyl ester.</text>
</comment>
<comment type="subcellular location">
    <subcellularLocation>
        <location evidence="3">Secreted</location>
    </subcellularLocation>
</comment>
<dbReference type="SUPFAM" id="SSF51126">
    <property type="entry name" value="Pectin lyase-like"/>
    <property type="match status" value="1"/>
</dbReference>
<evidence type="ECO:0000256" key="4">
    <source>
        <dbReference type="ARBA" id="ARBA00006463"/>
    </source>
</evidence>
<proteinExistence type="inferred from homology"/>
<evidence type="ECO:0000313" key="13">
    <source>
        <dbReference type="Proteomes" id="UP000251314"/>
    </source>
</evidence>